<evidence type="ECO:0000256" key="7">
    <source>
        <dbReference type="ARBA" id="ARBA00023004"/>
    </source>
</evidence>
<reference evidence="12" key="2">
    <citation type="submission" date="2015-07" db="EMBL/GenBank/DDBJ databases">
        <title>MeaNS - Measles Nucleotide Surveillance Program.</title>
        <authorList>
            <person name="Tran T."/>
            <person name="Druce J."/>
        </authorList>
    </citation>
    <scope>NUCLEOTIDE SEQUENCE</scope>
    <source>
        <strain evidence="12">DSM 9887</strain>
    </source>
</reference>
<evidence type="ECO:0000256" key="2">
    <source>
        <dbReference type="ARBA" id="ARBA00022490"/>
    </source>
</evidence>
<keyword evidence="7 8" id="KW-0408">Iron</keyword>
<dbReference type="SUPFAM" id="SSF51338">
    <property type="entry name" value="Composite domain of metallo-dependent hydrolases"/>
    <property type="match status" value="1"/>
</dbReference>
<keyword evidence="6 8" id="KW-0862">Zinc</keyword>
<dbReference type="UniPathway" id="UPA00379">
    <property type="reaction ID" value="UER00551"/>
</dbReference>
<reference evidence="13" key="1">
    <citation type="submission" date="2015-07" db="EMBL/GenBank/DDBJ databases">
        <title>Genome sequencing project for genomic taxonomy and phylogenomics of Bacillus-like bacteria.</title>
        <authorList>
            <person name="Liu B."/>
            <person name="Wang J."/>
            <person name="Zhu Y."/>
            <person name="Liu G."/>
            <person name="Chen Q."/>
            <person name="Chen Z."/>
            <person name="Lan J."/>
            <person name="Che J."/>
            <person name="Ge C."/>
            <person name="Shi H."/>
            <person name="Pan Z."/>
            <person name="Liu X."/>
        </authorList>
    </citation>
    <scope>NUCLEOTIDE SEQUENCE [LARGE SCALE GENOMIC DNA]</scope>
    <source>
        <strain evidence="13">DSM 9887</strain>
    </source>
</reference>
<dbReference type="NCBIfam" id="TIGR01224">
    <property type="entry name" value="hutI"/>
    <property type="match status" value="1"/>
</dbReference>
<evidence type="ECO:0000313" key="11">
    <source>
        <dbReference type="EMBL" id="GED70840.1"/>
    </source>
</evidence>
<feature type="binding site" evidence="8">
    <location>
        <position position="327"/>
    </location>
    <ligand>
        <name>Fe(3+)</name>
        <dbReference type="ChEBI" id="CHEBI:29034"/>
    </ligand>
</feature>
<dbReference type="GO" id="GO:0005737">
    <property type="term" value="C:cytoplasm"/>
    <property type="evidence" value="ECO:0007669"/>
    <property type="project" value="UniProtKB-SubCell"/>
</dbReference>
<feature type="binding site" evidence="8">
    <location>
        <position position="82"/>
    </location>
    <ligand>
        <name>Fe(3+)</name>
        <dbReference type="ChEBI" id="CHEBI:29034"/>
    </ligand>
</feature>
<evidence type="ECO:0000256" key="6">
    <source>
        <dbReference type="ARBA" id="ARBA00022833"/>
    </source>
</evidence>
<dbReference type="EC" id="3.5.2.7" evidence="1 8"/>
<accession>A0A0K9YL72</accession>
<feature type="binding site" evidence="8">
    <location>
        <position position="91"/>
    </location>
    <ligand>
        <name>4-imidazolone-5-propanoate</name>
        <dbReference type="ChEBI" id="CHEBI:77893"/>
    </ligand>
</feature>
<dbReference type="InterPro" id="IPR011059">
    <property type="entry name" value="Metal-dep_hydrolase_composite"/>
</dbReference>
<dbReference type="GO" id="GO:0019556">
    <property type="term" value="P:L-histidine catabolic process to glutamate and formamide"/>
    <property type="evidence" value="ECO:0007669"/>
    <property type="project" value="UniProtKB-UniRule"/>
</dbReference>
<feature type="binding site" evidence="8">
    <location>
        <position position="82"/>
    </location>
    <ligand>
        <name>Zn(2+)</name>
        <dbReference type="ChEBI" id="CHEBI:29105"/>
    </ligand>
</feature>
<dbReference type="Proteomes" id="UP000319578">
    <property type="component" value="Unassembled WGS sequence"/>
</dbReference>
<comment type="pathway">
    <text evidence="8">Amino-acid degradation; L-histidine degradation into L-glutamate; N-formimidoyl-L-glutamate from L-histidine: step 3/3.</text>
</comment>
<evidence type="ECO:0000256" key="8">
    <source>
        <dbReference type="HAMAP-Rule" id="MF_00372"/>
    </source>
</evidence>
<evidence type="ECO:0000256" key="4">
    <source>
        <dbReference type="ARBA" id="ARBA00022801"/>
    </source>
</evidence>
<comment type="similarity">
    <text evidence="8">Belongs to the metallo-dependent hydrolases superfamily. HutI family.</text>
</comment>
<dbReference type="STRING" id="54915.ADS79_26325"/>
<dbReference type="InterPro" id="IPR006680">
    <property type="entry name" value="Amidohydro-rel"/>
</dbReference>
<proteinExistence type="inferred from homology"/>
<feature type="binding site" evidence="8">
    <location>
        <position position="156"/>
    </location>
    <ligand>
        <name>4-imidazolone-5-propanoate</name>
        <dbReference type="ChEBI" id="CHEBI:77893"/>
    </ligand>
</feature>
<name>A0A0K9YL72_9BACL</name>
<dbReference type="Pfam" id="PF01979">
    <property type="entry name" value="Amidohydro_1"/>
    <property type="match status" value="1"/>
</dbReference>
<dbReference type="InterPro" id="IPR005920">
    <property type="entry name" value="HutI"/>
</dbReference>
<feature type="binding site" evidence="8">
    <location>
        <position position="252"/>
    </location>
    <ligand>
        <name>Fe(3+)</name>
        <dbReference type="ChEBI" id="CHEBI:29034"/>
    </ligand>
</feature>
<keyword evidence="3 8" id="KW-0479">Metal-binding</keyword>
<feature type="binding site" evidence="8">
    <location>
        <position position="327"/>
    </location>
    <ligand>
        <name>Zn(2+)</name>
        <dbReference type="ChEBI" id="CHEBI:29105"/>
    </ligand>
</feature>
<keyword evidence="14" id="KW-1185">Reference proteome</keyword>
<dbReference type="InterPro" id="IPR032466">
    <property type="entry name" value="Metal_Hydrolase"/>
</dbReference>
<dbReference type="HAMAP" id="MF_00372">
    <property type="entry name" value="HutI"/>
    <property type="match status" value="1"/>
</dbReference>
<evidence type="ECO:0000256" key="1">
    <source>
        <dbReference type="ARBA" id="ARBA00012864"/>
    </source>
</evidence>
<evidence type="ECO:0000256" key="5">
    <source>
        <dbReference type="ARBA" id="ARBA00022808"/>
    </source>
</evidence>
<feature type="domain" description="Amidohydrolase 3" evidence="10">
    <location>
        <begin position="65"/>
        <end position="96"/>
    </location>
</feature>
<evidence type="ECO:0000313" key="14">
    <source>
        <dbReference type="Proteomes" id="UP000319578"/>
    </source>
</evidence>
<dbReference type="Pfam" id="PF07969">
    <property type="entry name" value="Amidohydro_3"/>
    <property type="match status" value="1"/>
</dbReference>
<comment type="function">
    <text evidence="8">Catalyzes the hydrolytic cleavage of the carbon-nitrogen bond in imidazolone-5-propanoate to yield N-formimidoyl-L-glutamate. It is the third step in the universal histidine degradation pathway.</text>
</comment>
<dbReference type="GO" id="GO:0019557">
    <property type="term" value="P:L-histidine catabolic process to glutamate and formate"/>
    <property type="evidence" value="ECO:0007669"/>
    <property type="project" value="UniProtKB-UniPathway"/>
</dbReference>
<dbReference type="GO" id="GO:0050480">
    <property type="term" value="F:imidazolonepropionase activity"/>
    <property type="evidence" value="ECO:0007669"/>
    <property type="project" value="UniProtKB-UniRule"/>
</dbReference>
<dbReference type="InterPro" id="IPR013108">
    <property type="entry name" value="Amidohydro_3"/>
</dbReference>
<feature type="domain" description="Amidohydrolase-related" evidence="9">
    <location>
        <begin position="251"/>
        <end position="414"/>
    </location>
</feature>
<comment type="cofactor">
    <cofactor evidence="8">
        <name>Zn(2+)</name>
        <dbReference type="ChEBI" id="CHEBI:29105"/>
    </cofactor>
    <cofactor evidence="8">
        <name>Fe(3+)</name>
        <dbReference type="ChEBI" id="CHEBI:29034"/>
    </cofactor>
    <text evidence="8">Binds 1 zinc or iron ion per subunit.</text>
</comment>
<dbReference type="Proteomes" id="UP000036834">
    <property type="component" value="Unassembled WGS sequence"/>
</dbReference>
<evidence type="ECO:0000259" key="9">
    <source>
        <dbReference type="Pfam" id="PF01979"/>
    </source>
</evidence>
<feature type="binding site" evidence="8">
    <location>
        <position position="189"/>
    </location>
    <ligand>
        <name>4-imidazolone-5-propanoate</name>
        <dbReference type="ChEBI" id="CHEBI:77893"/>
    </ligand>
</feature>
<comment type="subcellular location">
    <subcellularLocation>
        <location evidence="8">Cytoplasm</location>
    </subcellularLocation>
</comment>
<dbReference type="PANTHER" id="PTHR42752:SF1">
    <property type="entry name" value="IMIDAZOLONEPROPIONASE-RELATED"/>
    <property type="match status" value="1"/>
</dbReference>
<feature type="binding site" evidence="8">
    <location>
        <position position="331"/>
    </location>
    <ligand>
        <name>N-formimidoyl-L-glutamate</name>
        <dbReference type="ChEBI" id="CHEBI:58928"/>
    </ligand>
</feature>
<dbReference type="RefSeq" id="WP_049741421.1">
    <property type="nucleotide sequence ID" value="NZ_BJON01000018.1"/>
</dbReference>
<comment type="catalytic activity">
    <reaction evidence="8">
        <text>4-imidazolone-5-propanoate + H2O = N-formimidoyl-L-glutamate</text>
        <dbReference type="Rhea" id="RHEA:23660"/>
        <dbReference type="ChEBI" id="CHEBI:15377"/>
        <dbReference type="ChEBI" id="CHEBI:58928"/>
        <dbReference type="ChEBI" id="CHEBI:77893"/>
        <dbReference type="EC" id="3.5.2.7"/>
    </reaction>
</comment>
<dbReference type="GO" id="GO:0008270">
    <property type="term" value="F:zinc ion binding"/>
    <property type="evidence" value="ECO:0007669"/>
    <property type="project" value="UniProtKB-UniRule"/>
</dbReference>
<gene>
    <name evidence="8" type="primary">hutI</name>
    <name evidence="12" type="ORF">ADS79_26325</name>
    <name evidence="11" type="ORF">BRE01_45420</name>
</gene>
<organism evidence="12 13">
    <name type="scientific">Brevibacillus reuszeri</name>
    <dbReference type="NCBI Taxonomy" id="54915"/>
    <lineage>
        <taxon>Bacteria</taxon>
        <taxon>Bacillati</taxon>
        <taxon>Bacillota</taxon>
        <taxon>Bacilli</taxon>
        <taxon>Bacillales</taxon>
        <taxon>Paenibacillaceae</taxon>
        <taxon>Brevibacillus</taxon>
    </lineage>
</organism>
<protein>
    <recommendedName>
        <fullName evidence="1 8">Imidazolonepropionase</fullName>
        <ecNumber evidence="1 8">3.5.2.7</ecNumber>
    </recommendedName>
    <alternativeName>
        <fullName evidence="8">Imidazolone-5-propionate hydrolase</fullName>
    </alternativeName>
</protein>
<dbReference type="AlphaFoldDB" id="A0A0K9YL72"/>
<dbReference type="Gene3D" id="2.30.40.10">
    <property type="entry name" value="Urease, subunit C, domain 1"/>
    <property type="match status" value="1"/>
</dbReference>
<comment type="caution">
    <text evidence="8">Lacks conserved residue(s) required for the propagation of feature annotation.</text>
</comment>
<evidence type="ECO:0000259" key="10">
    <source>
        <dbReference type="Pfam" id="PF07969"/>
    </source>
</evidence>
<feature type="binding site" evidence="8">
    <location>
        <position position="84"/>
    </location>
    <ligand>
        <name>Zn(2+)</name>
        <dbReference type="ChEBI" id="CHEBI:29105"/>
    </ligand>
</feature>
<evidence type="ECO:0000256" key="3">
    <source>
        <dbReference type="ARBA" id="ARBA00022723"/>
    </source>
</evidence>
<dbReference type="Gene3D" id="3.20.20.140">
    <property type="entry name" value="Metal-dependent hydrolases"/>
    <property type="match status" value="1"/>
</dbReference>
<sequence length="428" mass="46138">MNSQVQKRRASLIIQNAVEVVTCRGSNVSSVETVPRGWVAIAGEEIIAVGSRDQVAAEVDMEHAEVIDATGKVVAPGFVDCHTHLVFGGSRVQEYAAKMTIDDPAELARLGIQTGIQVSVEMTSKSSEEQLFQAAKERLERMLHAGTTTVESKSGYGLTTTDEIKMLHVNAKLAKAMPVDIVSTFLGAHGWPAHLPKEVYMGVLLDEMIPWVSGLGIATYCDVWCDNGHFTAQESEKILRAAADAGLQPKIHTDAYSYVGGSDLAAEMGMVSADHLNYTPPAVMKKLANAGVTGVLMPALDFAVRHPRPFDARAMIDSGMNVALATNLCPGCWTESMQFVMALACRLYRMSPAEALRAATIGGAMALGLGNDRGSIEAGKLADLQIWNVPSYEHVIYRLGGNVVEWVIKRGKLVVDRTNQEKGTENLV</sequence>
<dbReference type="SUPFAM" id="SSF51556">
    <property type="entry name" value="Metallo-dependent hydrolases"/>
    <property type="match status" value="1"/>
</dbReference>
<keyword evidence="2 8" id="KW-0963">Cytoplasm</keyword>
<dbReference type="PATRIC" id="fig|54915.3.peg.4435"/>
<comment type="caution">
    <text evidence="12">The sequence shown here is derived from an EMBL/GenBank/DDBJ whole genome shotgun (WGS) entry which is preliminary data.</text>
</comment>
<feature type="binding site" evidence="8">
    <location>
        <position position="252"/>
    </location>
    <ligand>
        <name>Zn(2+)</name>
        <dbReference type="ChEBI" id="CHEBI:29105"/>
    </ligand>
</feature>
<evidence type="ECO:0000313" key="12">
    <source>
        <dbReference type="EMBL" id="KNB69412.1"/>
    </source>
</evidence>
<feature type="binding site" evidence="8">
    <location>
        <position position="84"/>
    </location>
    <ligand>
        <name>Fe(3+)</name>
        <dbReference type="ChEBI" id="CHEBI:29034"/>
    </ligand>
</feature>
<reference evidence="11 14" key="3">
    <citation type="submission" date="2019-06" db="EMBL/GenBank/DDBJ databases">
        <title>Whole genome shotgun sequence of Brevibacillus reuszeri NBRC 15719.</title>
        <authorList>
            <person name="Hosoyama A."/>
            <person name="Uohara A."/>
            <person name="Ohji S."/>
            <person name="Ichikawa N."/>
        </authorList>
    </citation>
    <scope>NUCLEOTIDE SEQUENCE [LARGE SCALE GENOMIC DNA]</scope>
    <source>
        <strain evidence="11 14">NBRC 15719</strain>
    </source>
</reference>
<dbReference type="EMBL" id="LGIQ01000011">
    <property type="protein sequence ID" value="KNB69412.1"/>
    <property type="molecule type" value="Genomic_DNA"/>
</dbReference>
<feature type="binding site" evidence="8">
    <location>
        <position position="156"/>
    </location>
    <ligand>
        <name>N-formimidoyl-L-glutamate</name>
        <dbReference type="ChEBI" id="CHEBI:58928"/>
    </ligand>
</feature>
<dbReference type="PANTHER" id="PTHR42752">
    <property type="entry name" value="IMIDAZOLONEPROPIONASE"/>
    <property type="match status" value="1"/>
</dbReference>
<dbReference type="EMBL" id="BJON01000018">
    <property type="protein sequence ID" value="GED70840.1"/>
    <property type="molecule type" value="Genomic_DNA"/>
</dbReference>
<keyword evidence="5 8" id="KW-0369">Histidine metabolism</keyword>
<keyword evidence="4 8" id="KW-0378">Hydrolase</keyword>
<dbReference type="GO" id="GO:0005506">
    <property type="term" value="F:iron ion binding"/>
    <property type="evidence" value="ECO:0007669"/>
    <property type="project" value="UniProtKB-UniRule"/>
</dbReference>
<evidence type="ECO:0000313" key="13">
    <source>
        <dbReference type="Proteomes" id="UP000036834"/>
    </source>
</evidence>